<dbReference type="KEGG" id="abri:DFR85_09910"/>
<evidence type="ECO:0000313" key="1">
    <source>
        <dbReference type="EMBL" id="AWR94867.1"/>
    </source>
</evidence>
<evidence type="ECO:0000313" key="2">
    <source>
        <dbReference type="Proteomes" id="UP000248044"/>
    </source>
</evidence>
<gene>
    <name evidence="1" type="ORF">DFR85_09910</name>
</gene>
<proteinExistence type="predicted"/>
<reference evidence="1 2" key="1">
    <citation type="submission" date="2018-05" db="EMBL/GenBank/DDBJ databases">
        <title>Complete Genome Sequences of Extremely Thermoacidophilic, Metal-Mobilizing Type-Strain Members of the Archaeal Family Sulfolobaceae: Acidianus brierleyi DSM-1651T, Acidianus sulfidivorans DSM-18786T, Metallosphaera hakonensis DSM-7519T, and Metallosphaera prunae DSM-10039T.</title>
        <authorList>
            <person name="Counts J.A."/>
            <person name="Kelly R.M."/>
        </authorList>
    </citation>
    <scope>NUCLEOTIDE SEQUENCE [LARGE SCALE GENOMIC DNA]</scope>
    <source>
        <strain evidence="1 2">DSM 1651</strain>
    </source>
</reference>
<keyword evidence="2" id="KW-1185">Reference proteome</keyword>
<dbReference type="Proteomes" id="UP000248044">
    <property type="component" value="Chromosome"/>
</dbReference>
<dbReference type="EMBL" id="CP029289">
    <property type="protein sequence ID" value="AWR94867.1"/>
    <property type="molecule type" value="Genomic_DNA"/>
</dbReference>
<dbReference type="InterPro" id="IPR053683">
    <property type="entry name" value="SlaA-like"/>
</dbReference>
<organism evidence="1 2">
    <name type="scientific">Acidianus brierleyi</name>
    <dbReference type="NCBI Taxonomy" id="41673"/>
    <lineage>
        <taxon>Archaea</taxon>
        <taxon>Thermoproteota</taxon>
        <taxon>Thermoprotei</taxon>
        <taxon>Sulfolobales</taxon>
        <taxon>Sulfolobaceae</taxon>
        <taxon>Acidianus</taxon>
    </lineage>
</organism>
<protein>
    <submittedName>
        <fullName evidence="1">Uncharacterized protein</fullName>
    </submittedName>
</protein>
<name>A0A2U9IFP9_9CREN</name>
<dbReference type="NCBIfam" id="NF040787">
    <property type="entry name" value="S-lay_SlaA_Mtsph"/>
    <property type="match status" value="1"/>
</dbReference>
<sequence length="1361" mass="145899">MDLKVLKGISIGILFLLSFEIFMGIPFPTNAATSNVQIVSNIPVLPLAGVTLIAINNPTLGSVASSNVTQALVELATDTYIVANGVHYSLAGDYQDFYWVPGTNTFYLLLGFNQNTTVKINGVTYKEVVNSTGGYVLYPSGMPVYVNYALKVNTLNSSPVKVEDYAKTTTDILNVYNIPTQDPAASSATSVTVVSSGQSLTLNVLQNSASSYTISVYTTENYVPINSTWESFVYDPAFQYDPFNQTMIGKDSMTFYENVSYLPTLISNTRNTTTFAVGDSSTTTVFQNSVYTGNYTIYATSNSTYETDGVPVNYYTLITGKYFTTATVISEEFYDPFSYNSSYMVTGQIKETVPQSVTVSSTTPSELYISAFDNVTNFSVTNYLHAVYLQFISTITGAVIKTAKITVPEVSPGSPMFGTLIQLSFGPQIVVTQNSYYNVTTIVLPAQDFSTTKIVAYATNDIGAAYWYITGTFIPTNTSSLVAVQTLTPNLTLVSPTVTTLPNTTTHIVFNYYEPNLAFGKLTTLNVINEKTYSLLEYNGTQIANATVKVTFSNGTVAYYNLGQFEVPSTITSPTGNGQFNFTLFLLPIEPISPGTTMQVEIYDYVVDSPLSVLVTFQVIAPVVYLEPPTQSTFTTSGVAYIPSYVANPAVFTDTHYVDVSIIDTQEGQTLPNSVLSVTGNLVVVNSSSDLTLPLYYIPTGATVQSISLSATETKPDSGNFTTTFNYELVKGTYDGVTGYFLVIDGNYIPESDITGKPLTANQLIGMTFTVAYTSPVSKLSALASDEILAAPMKIMSSVGSANPGAPVNVTVYAPGLVQAHNIKITNLAFLYANFTAWNGTGALVKVENDQSAIISENSAGNSIFSGIVYMGNSTAPMNGLTTAGYTFTPGTTAYFYVINPVSTLSTITSSVTQYHVQTISVNDEVPQVMVIAPPVEGPYGGIEILLGSPLFTLFQHPSNNTNDNLVSPNGALDVYGQILSAQLAEASSEVAGDTFTSGTMVSAAGVGYYVNLNGTGYWLIDIPTTAWEGEPGVFTTLNGLTALNVNITDTATVIGNQWSFTQITAPGKGIVAAYGSVKTYTVGQVDFAQVQPETEIMYNGTVITNSTVNVVPFPTTSAGELVTVSVIAPDLVGLKSTFNVTVRNPVTGVLTTLPLVEQYEIIDGVPVPTDNYSGELRVVPYSAYGSYEGMPGVLPIKTGVVNPILVNTSVTEIPNQYTPSLYINGKSVLLEQSSNAYFYVGQIVIKFQLVSFQAISETTGAAVTQLTANQSYDLLFTVKNTGDVNATVWFAVEVHVGTTVVTPILIGQTVVPAGSTFTEGLVWTPSMPGTYNVTMFLARNANLTIPYIPAEFTEQVQVVS</sequence>
<accession>A0A2U9IFP9</accession>